<protein>
    <submittedName>
        <fullName evidence="2">Uncharacterized protein</fullName>
    </submittedName>
</protein>
<feature type="signal peptide" evidence="1">
    <location>
        <begin position="1"/>
        <end position="32"/>
    </location>
</feature>
<feature type="chain" id="PRO_5019440617" evidence="1">
    <location>
        <begin position="33"/>
        <end position="344"/>
    </location>
</feature>
<name>A0A424WC99_ALCXX</name>
<reference evidence="2 3" key="1">
    <citation type="submission" date="2018-08" db="EMBL/GenBank/DDBJ databases">
        <title>Achromobacter xylosoxidans Genome sequencing and assembly.</title>
        <authorList>
            <person name="Wang R."/>
            <person name="Rensing C."/>
            <person name="Li Y."/>
        </authorList>
    </citation>
    <scope>NUCLEOTIDE SEQUENCE [LARGE SCALE GENOMIC DNA]</scope>
    <source>
        <strain evidence="2 3">GD003A</strain>
    </source>
</reference>
<dbReference type="RefSeq" id="WP_124260366.1">
    <property type="nucleotide sequence ID" value="NZ_CP061008.1"/>
</dbReference>
<comment type="caution">
    <text evidence="2">The sequence shown here is derived from an EMBL/GenBank/DDBJ whole genome shotgun (WGS) entry which is preliminary data.</text>
</comment>
<sequence length="344" mass="37449">MRLPNFKGWMMPRPVAAVLATSAMIASSDALAWRGIYYSNLSNGYSNCTYQNNGNGTSTLGVTISYKNIQGHLGRHSGWFQSRGILIYTYEKDGKLQQSGHYASAVYMDGVRHWGRTSGIDYASYDNSDSRYATSWRDPSARVVRVTVVIDNKHLAPWPAIGVRAANVTQKNDIVEITGLAYIGADSSTGNCNTITDPKIPPPPEAPKIHMTAPDWNLGELLPGAPAERPFSGAGEELCFTYDHLKWTGSRYAINATNQNGLSGNGWYQLKHLTSPSDTVPYRVVLRNATTSTEVALPNTGNVVSALGNNGRDCFIPTFTADTPKAAKEGDYSDVLTFTVVARP</sequence>
<accession>A0A424WC99</accession>
<evidence type="ECO:0000313" key="2">
    <source>
        <dbReference type="EMBL" id="RPJ90999.1"/>
    </source>
</evidence>
<organism evidence="2 3">
    <name type="scientific">Alcaligenes xylosoxydans xylosoxydans</name>
    <name type="common">Achromobacter xylosoxidans</name>
    <dbReference type="NCBI Taxonomy" id="85698"/>
    <lineage>
        <taxon>Bacteria</taxon>
        <taxon>Pseudomonadati</taxon>
        <taxon>Pseudomonadota</taxon>
        <taxon>Betaproteobacteria</taxon>
        <taxon>Burkholderiales</taxon>
        <taxon>Alcaligenaceae</taxon>
        <taxon>Achromobacter</taxon>
    </lineage>
</organism>
<gene>
    <name evidence="2" type="ORF">DY367_14815</name>
</gene>
<evidence type="ECO:0000256" key="1">
    <source>
        <dbReference type="SAM" id="SignalP"/>
    </source>
</evidence>
<dbReference type="EMBL" id="QVXO01000020">
    <property type="protein sequence ID" value="RPJ90999.1"/>
    <property type="molecule type" value="Genomic_DNA"/>
</dbReference>
<evidence type="ECO:0000313" key="3">
    <source>
        <dbReference type="Proteomes" id="UP000285324"/>
    </source>
</evidence>
<proteinExistence type="predicted"/>
<dbReference type="AlphaFoldDB" id="A0A424WC99"/>
<dbReference type="OrthoDB" id="9002571at2"/>
<keyword evidence="1" id="KW-0732">Signal</keyword>
<dbReference type="Proteomes" id="UP000285324">
    <property type="component" value="Unassembled WGS sequence"/>
</dbReference>